<dbReference type="EMBL" id="VIEB01000027">
    <property type="protein sequence ID" value="TQE11640.1"/>
    <property type="molecule type" value="Genomic_DNA"/>
</dbReference>
<dbReference type="PANTHER" id="PTHR43768">
    <property type="entry name" value="TREHALOSE 6-PHOSPHATE PHOSPHATASE"/>
    <property type="match status" value="1"/>
</dbReference>
<accession>A0A540NM89</accession>
<protein>
    <submittedName>
        <fullName evidence="5">Uncharacterized protein</fullName>
    </submittedName>
</protein>
<organism evidence="5 6">
    <name type="scientific">Malus baccata</name>
    <name type="common">Siberian crab apple</name>
    <name type="synonym">Pyrus baccata</name>
    <dbReference type="NCBI Taxonomy" id="106549"/>
    <lineage>
        <taxon>Eukaryota</taxon>
        <taxon>Viridiplantae</taxon>
        <taxon>Streptophyta</taxon>
        <taxon>Embryophyta</taxon>
        <taxon>Tracheophyta</taxon>
        <taxon>Spermatophyta</taxon>
        <taxon>Magnoliopsida</taxon>
        <taxon>eudicotyledons</taxon>
        <taxon>Gunneridae</taxon>
        <taxon>Pentapetalae</taxon>
        <taxon>rosids</taxon>
        <taxon>fabids</taxon>
        <taxon>Rosales</taxon>
        <taxon>Rosaceae</taxon>
        <taxon>Amygdaloideae</taxon>
        <taxon>Maleae</taxon>
        <taxon>Malus</taxon>
    </lineage>
</organism>
<evidence type="ECO:0000256" key="2">
    <source>
        <dbReference type="ARBA" id="ARBA00001968"/>
    </source>
</evidence>
<comment type="catalytic activity">
    <reaction evidence="1">
        <text>alpha,alpha-trehalose 6-phosphate + H2O = alpha,alpha-trehalose + phosphate</text>
        <dbReference type="Rhea" id="RHEA:23420"/>
        <dbReference type="ChEBI" id="CHEBI:15377"/>
        <dbReference type="ChEBI" id="CHEBI:16551"/>
        <dbReference type="ChEBI" id="CHEBI:43474"/>
        <dbReference type="ChEBI" id="CHEBI:58429"/>
        <dbReference type="EC" id="3.1.3.12"/>
    </reaction>
</comment>
<comment type="caution">
    <text evidence="5">The sequence shown here is derived from an EMBL/GenBank/DDBJ whole genome shotgun (WGS) entry which is preliminary data.</text>
</comment>
<evidence type="ECO:0000256" key="3">
    <source>
        <dbReference type="ARBA" id="ARBA00022801"/>
    </source>
</evidence>
<evidence type="ECO:0000256" key="4">
    <source>
        <dbReference type="ARBA" id="ARBA00025274"/>
    </source>
</evidence>
<dbReference type="InterPro" id="IPR003337">
    <property type="entry name" value="Trehalose_PPase"/>
</dbReference>
<evidence type="ECO:0000256" key="1">
    <source>
        <dbReference type="ARBA" id="ARBA00000500"/>
    </source>
</evidence>
<evidence type="ECO:0000313" key="5">
    <source>
        <dbReference type="EMBL" id="TQE11640.1"/>
    </source>
</evidence>
<name>A0A540NM89_MALBA</name>
<dbReference type="GO" id="GO:0005992">
    <property type="term" value="P:trehalose biosynthetic process"/>
    <property type="evidence" value="ECO:0007669"/>
    <property type="project" value="InterPro"/>
</dbReference>
<comment type="function">
    <text evidence="4">Removes the phosphate from trehalose 6-phosphate to produce free trehalose. Trehalose accumulation in plant may improve abiotic stress tolerance.</text>
</comment>
<dbReference type="AlphaFoldDB" id="A0A540NM89"/>
<dbReference type="Pfam" id="PF02358">
    <property type="entry name" value="Trehalose_PPase"/>
    <property type="match status" value="1"/>
</dbReference>
<comment type="cofactor">
    <cofactor evidence="2">
        <name>a divalent metal cation</name>
        <dbReference type="ChEBI" id="CHEBI:60240"/>
    </cofactor>
</comment>
<dbReference type="InterPro" id="IPR023214">
    <property type="entry name" value="HAD_sf"/>
</dbReference>
<dbReference type="GO" id="GO:0004805">
    <property type="term" value="F:trehalose-phosphatase activity"/>
    <property type="evidence" value="ECO:0007669"/>
    <property type="project" value="UniProtKB-EC"/>
</dbReference>
<dbReference type="PANTHER" id="PTHR43768:SF24">
    <property type="entry name" value="TREHALOSE 6-PHOSPHATE PHOSPHATASE"/>
    <property type="match status" value="1"/>
</dbReference>
<keyword evidence="6" id="KW-1185">Reference proteome</keyword>
<proteinExistence type="predicted"/>
<keyword evidence="3" id="KW-0378">Hydrolase</keyword>
<sequence>MKVAKGKRMVVFLDYDETRSPIVDDPDHAFMFDEMCAAVREVAKYFPTAVRSQRCKQLGRTQRCK</sequence>
<evidence type="ECO:0000313" key="6">
    <source>
        <dbReference type="Proteomes" id="UP000315295"/>
    </source>
</evidence>
<dbReference type="Proteomes" id="UP000315295">
    <property type="component" value="Unassembled WGS sequence"/>
</dbReference>
<gene>
    <name evidence="5" type="ORF">C1H46_002676</name>
</gene>
<dbReference type="InterPro" id="IPR044651">
    <property type="entry name" value="OTSB-like"/>
</dbReference>
<reference evidence="5 6" key="1">
    <citation type="journal article" date="2019" name="G3 (Bethesda)">
        <title>Sequencing of a Wild Apple (Malus baccata) Genome Unravels the Differences Between Cultivated and Wild Apple Species Regarding Disease Resistance and Cold Tolerance.</title>
        <authorList>
            <person name="Chen X."/>
        </authorList>
    </citation>
    <scope>NUCLEOTIDE SEQUENCE [LARGE SCALE GENOMIC DNA]</scope>
    <source>
        <strain evidence="6">cv. Shandingzi</strain>
        <tissue evidence="5">Leaves</tissue>
    </source>
</reference>
<dbReference type="STRING" id="106549.A0A540NM89"/>
<dbReference type="Gene3D" id="3.40.50.1000">
    <property type="entry name" value="HAD superfamily/HAD-like"/>
    <property type="match status" value="1"/>
</dbReference>